<comment type="caution">
    <text evidence="2">The sequence shown here is derived from an EMBL/GenBank/DDBJ whole genome shotgun (WGS) entry which is preliminary data.</text>
</comment>
<organism evidence="2 3">
    <name type="scientific">Clitoria ternatea</name>
    <name type="common">Butterfly pea</name>
    <dbReference type="NCBI Taxonomy" id="43366"/>
    <lineage>
        <taxon>Eukaryota</taxon>
        <taxon>Viridiplantae</taxon>
        <taxon>Streptophyta</taxon>
        <taxon>Embryophyta</taxon>
        <taxon>Tracheophyta</taxon>
        <taxon>Spermatophyta</taxon>
        <taxon>Magnoliopsida</taxon>
        <taxon>eudicotyledons</taxon>
        <taxon>Gunneridae</taxon>
        <taxon>Pentapetalae</taxon>
        <taxon>rosids</taxon>
        <taxon>fabids</taxon>
        <taxon>Fabales</taxon>
        <taxon>Fabaceae</taxon>
        <taxon>Papilionoideae</taxon>
        <taxon>50 kb inversion clade</taxon>
        <taxon>NPAAA clade</taxon>
        <taxon>indigoferoid/millettioid clade</taxon>
        <taxon>Phaseoleae</taxon>
        <taxon>Clitoria</taxon>
    </lineage>
</organism>
<name>A0AAN9I3S0_CLITE</name>
<dbReference type="PANTHER" id="PTHR20930">
    <property type="entry name" value="OVARIAN CARCINOMA ANTIGEN CA125-RELATED"/>
    <property type="match status" value="1"/>
</dbReference>
<evidence type="ECO:0000259" key="1">
    <source>
        <dbReference type="SMART" id="SM00666"/>
    </source>
</evidence>
<gene>
    <name evidence="2" type="ORF">RJT34_32428</name>
</gene>
<dbReference type="Pfam" id="PF00564">
    <property type="entry name" value="PB1"/>
    <property type="match status" value="1"/>
</dbReference>
<dbReference type="AlphaFoldDB" id="A0AAN9I3S0"/>
<dbReference type="PANTHER" id="PTHR20930:SF0">
    <property type="entry name" value="PROTEIN ILRUN"/>
    <property type="match status" value="1"/>
</dbReference>
<feature type="domain" description="PB1" evidence="1">
    <location>
        <begin position="2"/>
        <end position="83"/>
    </location>
</feature>
<protein>
    <recommendedName>
        <fullName evidence="1">PB1 domain-containing protein</fullName>
    </recommendedName>
</protein>
<dbReference type="SMART" id="SM00666">
    <property type="entry name" value="PB1"/>
    <property type="match status" value="1"/>
</dbReference>
<evidence type="ECO:0000313" key="2">
    <source>
        <dbReference type="EMBL" id="KAK7264817.1"/>
    </source>
</evidence>
<evidence type="ECO:0000313" key="3">
    <source>
        <dbReference type="Proteomes" id="UP001359559"/>
    </source>
</evidence>
<dbReference type="InterPro" id="IPR000270">
    <property type="entry name" value="PB1_dom"/>
</dbReference>
<accession>A0AAN9I3S0</accession>
<proteinExistence type="predicted"/>
<dbReference type="EMBL" id="JAYKXN010000008">
    <property type="protein sequence ID" value="KAK7264817.1"/>
    <property type="molecule type" value="Genomic_DNA"/>
</dbReference>
<dbReference type="Proteomes" id="UP001359559">
    <property type="component" value="Unassembled WGS sequence"/>
</dbReference>
<keyword evidence="3" id="KW-1185">Reference proteome</keyword>
<dbReference type="Gene3D" id="3.10.20.90">
    <property type="entry name" value="Phosphatidylinositol 3-kinase Catalytic Subunit, Chain A, domain 1"/>
    <property type="match status" value="1"/>
</dbReference>
<sequence>MRVQHGEDLRRFNVPVDANNRLELDIVGFKTKIRSIFNFTYGINFVLKYIDEDGDLVTLTRDEDLHDIMRQQLKFLRINAYIDIISSVSDNGVSDNGASASMMRISPQ</sequence>
<dbReference type="SUPFAM" id="SSF54277">
    <property type="entry name" value="CAD &amp; PB1 domains"/>
    <property type="match status" value="1"/>
</dbReference>
<reference evidence="2 3" key="1">
    <citation type="submission" date="2024-01" db="EMBL/GenBank/DDBJ databases">
        <title>The genomes of 5 underutilized Papilionoideae crops provide insights into root nodulation and disease resistance.</title>
        <authorList>
            <person name="Yuan L."/>
        </authorList>
    </citation>
    <scope>NUCLEOTIDE SEQUENCE [LARGE SCALE GENOMIC DNA]</scope>
    <source>
        <strain evidence="2">LY-2023</strain>
        <tissue evidence="2">Leaf</tissue>
    </source>
</reference>